<protein>
    <submittedName>
        <fullName evidence="2">Uncharacterized protein</fullName>
    </submittedName>
</protein>
<evidence type="ECO:0000313" key="2">
    <source>
        <dbReference type="EMBL" id="PBK58247.1"/>
    </source>
</evidence>
<proteinExistence type="predicted"/>
<sequence length="71" mass="8270">MYHLAVENSNDAFFHDYANPPVDSQNKIRKFEDEIRRLESKIDRINKPRREQVAKAQASANNAQIVSRISQ</sequence>
<name>A0A2H3B0W1_9AGAR</name>
<accession>A0A2H3B0W1</accession>
<gene>
    <name evidence="2" type="ORF">ARMSODRAFT_1028413</name>
</gene>
<dbReference type="Proteomes" id="UP000218334">
    <property type="component" value="Unassembled WGS sequence"/>
</dbReference>
<organism evidence="2 3">
    <name type="scientific">Armillaria solidipes</name>
    <dbReference type="NCBI Taxonomy" id="1076256"/>
    <lineage>
        <taxon>Eukaryota</taxon>
        <taxon>Fungi</taxon>
        <taxon>Dikarya</taxon>
        <taxon>Basidiomycota</taxon>
        <taxon>Agaricomycotina</taxon>
        <taxon>Agaricomycetes</taxon>
        <taxon>Agaricomycetidae</taxon>
        <taxon>Agaricales</taxon>
        <taxon>Marasmiineae</taxon>
        <taxon>Physalacriaceae</taxon>
        <taxon>Armillaria</taxon>
    </lineage>
</organism>
<feature type="region of interest" description="Disordered" evidence="1">
    <location>
        <begin position="50"/>
        <end position="71"/>
    </location>
</feature>
<keyword evidence="3" id="KW-1185">Reference proteome</keyword>
<dbReference type="AlphaFoldDB" id="A0A2H3B0W1"/>
<evidence type="ECO:0000313" key="3">
    <source>
        <dbReference type="Proteomes" id="UP000218334"/>
    </source>
</evidence>
<reference evidence="3" key="1">
    <citation type="journal article" date="2017" name="Nat. Ecol. Evol.">
        <title>Genome expansion and lineage-specific genetic innovations in the forest pathogenic fungi Armillaria.</title>
        <authorList>
            <person name="Sipos G."/>
            <person name="Prasanna A.N."/>
            <person name="Walter M.C."/>
            <person name="O'Connor E."/>
            <person name="Balint B."/>
            <person name="Krizsan K."/>
            <person name="Kiss B."/>
            <person name="Hess J."/>
            <person name="Varga T."/>
            <person name="Slot J."/>
            <person name="Riley R."/>
            <person name="Boka B."/>
            <person name="Rigling D."/>
            <person name="Barry K."/>
            <person name="Lee J."/>
            <person name="Mihaltcheva S."/>
            <person name="LaButti K."/>
            <person name="Lipzen A."/>
            <person name="Waldron R."/>
            <person name="Moloney N.M."/>
            <person name="Sperisen C."/>
            <person name="Kredics L."/>
            <person name="Vagvoelgyi C."/>
            <person name="Patrignani A."/>
            <person name="Fitzpatrick D."/>
            <person name="Nagy I."/>
            <person name="Doyle S."/>
            <person name="Anderson J.B."/>
            <person name="Grigoriev I.V."/>
            <person name="Gueldener U."/>
            <person name="Muensterkoetter M."/>
            <person name="Nagy L.G."/>
        </authorList>
    </citation>
    <scope>NUCLEOTIDE SEQUENCE [LARGE SCALE GENOMIC DNA]</scope>
    <source>
        <strain evidence="3">28-4</strain>
    </source>
</reference>
<evidence type="ECO:0000256" key="1">
    <source>
        <dbReference type="SAM" id="MobiDB-lite"/>
    </source>
</evidence>
<dbReference type="EMBL" id="KZ293566">
    <property type="protein sequence ID" value="PBK58247.1"/>
    <property type="molecule type" value="Genomic_DNA"/>
</dbReference>
<feature type="compositionally biased region" description="Polar residues" evidence="1">
    <location>
        <begin position="58"/>
        <end position="71"/>
    </location>
</feature>